<dbReference type="EMBL" id="OZ034827">
    <property type="protein sequence ID" value="CAL1682812.1"/>
    <property type="molecule type" value="Genomic_DNA"/>
</dbReference>
<organism evidence="1 2">
    <name type="scientific">Lasius platythorax</name>
    <dbReference type="NCBI Taxonomy" id="488582"/>
    <lineage>
        <taxon>Eukaryota</taxon>
        <taxon>Metazoa</taxon>
        <taxon>Ecdysozoa</taxon>
        <taxon>Arthropoda</taxon>
        <taxon>Hexapoda</taxon>
        <taxon>Insecta</taxon>
        <taxon>Pterygota</taxon>
        <taxon>Neoptera</taxon>
        <taxon>Endopterygota</taxon>
        <taxon>Hymenoptera</taxon>
        <taxon>Apocrita</taxon>
        <taxon>Aculeata</taxon>
        <taxon>Formicoidea</taxon>
        <taxon>Formicidae</taxon>
        <taxon>Formicinae</taxon>
        <taxon>Lasius</taxon>
        <taxon>Lasius</taxon>
    </lineage>
</organism>
<proteinExistence type="predicted"/>
<dbReference type="AlphaFoldDB" id="A0AAV2NR62"/>
<gene>
    <name evidence="1" type="ORF">LPLAT_LOCUS8678</name>
</gene>
<keyword evidence="2" id="KW-1185">Reference proteome</keyword>
<sequence>MILGMEEGARGVSKEIYCRDKRVQRKMRVKADSVASGNAGSDARYSDYKIFRTEAKSLLLSSADLLPSVYFLF</sequence>
<dbReference type="Proteomes" id="UP001497644">
    <property type="component" value="Chromosome 4"/>
</dbReference>
<evidence type="ECO:0000313" key="1">
    <source>
        <dbReference type="EMBL" id="CAL1682812.1"/>
    </source>
</evidence>
<protein>
    <submittedName>
        <fullName evidence="1">Uncharacterized protein</fullName>
    </submittedName>
</protein>
<reference evidence="1" key="1">
    <citation type="submission" date="2024-04" db="EMBL/GenBank/DDBJ databases">
        <authorList>
            <consortium name="Molecular Ecology Group"/>
        </authorList>
    </citation>
    <scope>NUCLEOTIDE SEQUENCE</scope>
</reference>
<accession>A0AAV2NR62</accession>
<name>A0AAV2NR62_9HYME</name>
<evidence type="ECO:0000313" key="2">
    <source>
        <dbReference type="Proteomes" id="UP001497644"/>
    </source>
</evidence>